<dbReference type="Proteomes" id="UP000007875">
    <property type="component" value="Unassembled WGS sequence"/>
</dbReference>
<keyword evidence="3 7" id="KW-0548">Nucleotidyltransferase</keyword>
<dbReference type="PANTHER" id="PTHR12039">
    <property type="entry name" value="NICOTINAMIDE MONONUCLEOTIDE ADENYLYLTRANSFERASE"/>
    <property type="match status" value="1"/>
</dbReference>
<comment type="similarity">
    <text evidence="7">Belongs to the eukaryotic NMN adenylyltransferase family.</text>
</comment>
<dbReference type="GeneTree" id="ENSGT00950000183179"/>
<dbReference type="eggNOG" id="KOG3199">
    <property type="taxonomic scope" value="Eukaryota"/>
</dbReference>
<evidence type="ECO:0000256" key="1">
    <source>
        <dbReference type="ARBA" id="ARBA00022642"/>
    </source>
</evidence>
<dbReference type="AlphaFoldDB" id="H2YH94"/>
<dbReference type="STRING" id="51511.ENSCSAVP00000004693"/>
<evidence type="ECO:0000256" key="7">
    <source>
        <dbReference type="RuleBase" id="RU362021"/>
    </source>
</evidence>
<dbReference type="GO" id="GO:0005524">
    <property type="term" value="F:ATP binding"/>
    <property type="evidence" value="ECO:0007669"/>
    <property type="project" value="UniProtKB-KW"/>
</dbReference>
<evidence type="ECO:0000256" key="3">
    <source>
        <dbReference type="ARBA" id="ARBA00022695"/>
    </source>
</evidence>
<comment type="catalytic activity">
    <reaction evidence="7">
        <text>beta-nicotinamide D-ribonucleotide + ATP + H(+) = diphosphate + NAD(+)</text>
        <dbReference type="Rhea" id="RHEA:21360"/>
        <dbReference type="ChEBI" id="CHEBI:14649"/>
        <dbReference type="ChEBI" id="CHEBI:15378"/>
        <dbReference type="ChEBI" id="CHEBI:30616"/>
        <dbReference type="ChEBI" id="CHEBI:33019"/>
        <dbReference type="ChEBI" id="CHEBI:57540"/>
        <dbReference type="EC" id="2.7.7.1"/>
    </reaction>
</comment>
<name>H2YH94_CIOSA</name>
<evidence type="ECO:0000256" key="4">
    <source>
        <dbReference type="ARBA" id="ARBA00022741"/>
    </source>
</evidence>
<dbReference type="HOGENOM" id="CLU_033366_3_0_1"/>
<keyword evidence="1 7" id="KW-0662">Pyridine nucleotide biosynthesis</keyword>
<dbReference type="InterPro" id="IPR051182">
    <property type="entry name" value="Euk_NMN_adenylyltrnsfrase"/>
</dbReference>
<dbReference type="Gene3D" id="3.40.50.620">
    <property type="entry name" value="HUPs"/>
    <property type="match status" value="1"/>
</dbReference>
<dbReference type="SUPFAM" id="SSF52374">
    <property type="entry name" value="Nucleotidylyl transferase"/>
    <property type="match status" value="1"/>
</dbReference>
<proteinExistence type="inferred from homology"/>
<accession>H2YH94</accession>
<evidence type="ECO:0000313" key="10">
    <source>
        <dbReference type="Proteomes" id="UP000007875"/>
    </source>
</evidence>
<evidence type="ECO:0000256" key="2">
    <source>
        <dbReference type="ARBA" id="ARBA00022679"/>
    </source>
</evidence>
<evidence type="ECO:0000256" key="5">
    <source>
        <dbReference type="ARBA" id="ARBA00022840"/>
    </source>
</evidence>
<dbReference type="GO" id="GO:0000309">
    <property type="term" value="F:nicotinamide-nucleotide adenylyltransferase activity"/>
    <property type="evidence" value="ECO:0007669"/>
    <property type="project" value="UniProtKB-EC"/>
</dbReference>
<keyword evidence="6 7" id="KW-0520">NAD</keyword>
<evidence type="ECO:0000313" key="9">
    <source>
        <dbReference type="Ensembl" id="ENSCSAVP00000004693.1"/>
    </source>
</evidence>
<dbReference type="Ensembl" id="ENSCSAVT00000004760.1">
    <property type="protein sequence ID" value="ENSCSAVP00000004693.1"/>
    <property type="gene ID" value="ENSCSAVG00000002798.1"/>
</dbReference>
<dbReference type="EC" id="2.7.7.1" evidence="7"/>
<dbReference type="EC" id="2.7.7.18" evidence="7"/>
<keyword evidence="2 7" id="KW-0808">Transferase</keyword>
<dbReference type="FunFam" id="3.40.50.620:FF:000181">
    <property type="entry name" value="Nicotinamide/nicotinic acid mononucleotide adenylyltransferase 3"/>
    <property type="match status" value="1"/>
</dbReference>
<keyword evidence="4 7" id="KW-0547">Nucleotide-binding</keyword>
<dbReference type="UniPathway" id="UPA00253">
    <property type="reaction ID" value="UER00600"/>
</dbReference>
<dbReference type="Pfam" id="PF01467">
    <property type="entry name" value="CTP_transf_like"/>
    <property type="match status" value="1"/>
</dbReference>
<reference evidence="9" key="3">
    <citation type="submission" date="2025-09" db="UniProtKB">
        <authorList>
            <consortium name="Ensembl"/>
        </authorList>
    </citation>
    <scope>IDENTIFICATION</scope>
</reference>
<dbReference type="InterPro" id="IPR004821">
    <property type="entry name" value="Cyt_trans-like"/>
</dbReference>
<dbReference type="PANTHER" id="PTHR12039:SF0">
    <property type="entry name" value="NICOTINAMIDE-NUCLEOTIDE ADENYLYLTRANSFERASE"/>
    <property type="match status" value="1"/>
</dbReference>
<keyword evidence="10" id="KW-1185">Reference proteome</keyword>
<reference evidence="9" key="2">
    <citation type="submission" date="2025-08" db="UniProtKB">
        <authorList>
            <consortium name="Ensembl"/>
        </authorList>
    </citation>
    <scope>IDENTIFICATION</scope>
</reference>
<evidence type="ECO:0000256" key="6">
    <source>
        <dbReference type="ARBA" id="ARBA00023027"/>
    </source>
</evidence>
<dbReference type="InterPro" id="IPR014729">
    <property type="entry name" value="Rossmann-like_a/b/a_fold"/>
</dbReference>
<dbReference type="OMA" id="HIVHEWI"/>
<dbReference type="GO" id="GO:0004515">
    <property type="term" value="F:nicotinate-nucleotide adenylyltransferase activity"/>
    <property type="evidence" value="ECO:0007669"/>
    <property type="project" value="UniProtKB-EC"/>
</dbReference>
<organism evidence="9 10">
    <name type="scientific">Ciona savignyi</name>
    <name type="common">Pacific transparent sea squirt</name>
    <dbReference type="NCBI Taxonomy" id="51511"/>
    <lineage>
        <taxon>Eukaryota</taxon>
        <taxon>Metazoa</taxon>
        <taxon>Chordata</taxon>
        <taxon>Tunicata</taxon>
        <taxon>Ascidiacea</taxon>
        <taxon>Phlebobranchia</taxon>
        <taxon>Cionidae</taxon>
        <taxon>Ciona</taxon>
    </lineage>
</organism>
<comment type="pathway">
    <text evidence="7">Cofactor biosynthesis; NAD(+) biosynthesis; NAD(+) from nicotinamide D-ribonucleotide: step 1/1.</text>
</comment>
<comment type="catalytic activity">
    <reaction evidence="7">
        <text>nicotinate beta-D-ribonucleotide + ATP + H(+) = deamido-NAD(+) + diphosphate</text>
        <dbReference type="Rhea" id="RHEA:22860"/>
        <dbReference type="ChEBI" id="CHEBI:15378"/>
        <dbReference type="ChEBI" id="CHEBI:30616"/>
        <dbReference type="ChEBI" id="CHEBI:33019"/>
        <dbReference type="ChEBI" id="CHEBI:57502"/>
        <dbReference type="ChEBI" id="CHEBI:58437"/>
        <dbReference type="EC" id="2.7.7.18"/>
    </reaction>
</comment>
<feature type="domain" description="Cytidyltransferase-like" evidence="8">
    <location>
        <begin position="10"/>
        <end position="188"/>
    </location>
</feature>
<evidence type="ECO:0000259" key="8">
    <source>
        <dbReference type="Pfam" id="PF01467"/>
    </source>
</evidence>
<sequence>MNQQEVGLVLCGSINPITNMHLRMFELARDYLRKNTKFRAKFGGISPTADSYGKPDLVEAKHRQMMCKLALESNPWVSMLRWESDQPSWTPTVQVLQHYGRTEEIFKDLKLMLLCGADLLESFTTPGLWLEKDIKNIINDFGIVVITRPDYDPHALINNSAVLQDSSSNIHLVEDWNQSGLSSTKLRRAIREGNSIRYLTPDPVIEYIDQHGLYKTTTNNLYQELAPFRLY</sequence>
<dbReference type="NCBIfam" id="TIGR00482">
    <property type="entry name" value="nicotinate (nicotinamide) nucleotide adenylyltransferase"/>
    <property type="match status" value="1"/>
</dbReference>
<dbReference type="GO" id="GO:0009435">
    <property type="term" value="P:NAD+ biosynthetic process"/>
    <property type="evidence" value="ECO:0007669"/>
    <property type="project" value="UniProtKB-UniPathway"/>
</dbReference>
<reference evidence="10" key="1">
    <citation type="submission" date="2003-08" db="EMBL/GenBank/DDBJ databases">
        <authorList>
            <person name="Birren B."/>
            <person name="Nusbaum C."/>
            <person name="Abebe A."/>
            <person name="Abouelleil A."/>
            <person name="Adekoya E."/>
            <person name="Ait-zahra M."/>
            <person name="Allen N."/>
            <person name="Allen T."/>
            <person name="An P."/>
            <person name="Anderson M."/>
            <person name="Anderson S."/>
            <person name="Arachchi H."/>
            <person name="Armbruster J."/>
            <person name="Bachantsang P."/>
            <person name="Baldwin J."/>
            <person name="Barry A."/>
            <person name="Bayul T."/>
            <person name="Blitshsteyn B."/>
            <person name="Bloom T."/>
            <person name="Blye J."/>
            <person name="Boguslavskiy L."/>
            <person name="Borowsky M."/>
            <person name="Boukhgalter B."/>
            <person name="Brunache A."/>
            <person name="Butler J."/>
            <person name="Calixte N."/>
            <person name="Calvo S."/>
            <person name="Camarata J."/>
            <person name="Campo K."/>
            <person name="Chang J."/>
            <person name="Cheshatsang Y."/>
            <person name="Citroen M."/>
            <person name="Collymore A."/>
            <person name="Considine T."/>
            <person name="Cook A."/>
            <person name="Cooke P."/>
            <person name="Corum B."/>
            <person name="Cuomo C."/>
            <person name="David R."/>
            <person name="Dawoe T."/>
            <person name="Degray S."/>
            <person name="Dodge S."/>
            <person name="Dooley K."/>
            <person name="Dorje P."/>
            <person name="Dorjee K."/>
            <person name="Dorris L."/>
            <person name="Duffey N."/>
            <person name="Dupes A."/>
            <person name="Elkins T."/>
            <person name="Engels R."/>
            <person name="Erickson J."/>
            <person name="Farina A."/>
            <person name="Faro S."/>
            <person name="Ferreira P."/>
            <person name="Fischer H."/>
            <person name="Fitzgerald M."/>
            <person name="Foley K."/>
            <person name="Gage D."/>
            <person name="Galagan J."/>
            <person name="Gearin G."/>
            <person name="Gnerre S."/>
            <person name="Gnirke A."/>
            <person name="Goyette A."/>
            <person name="Graham J."/>
            <person name="Grandbois E."/>
            <person name="Gyaltsen K."/>
            <person name="Hafez N."/>
            <person name="Hagopian D."/>
            <person name="Hagos B."/>
            <person name="Hall J."/>
            <person name="Hatcher B."/>
            <person name="Heller A."/>
            <person name="Higgins H."/>
            <person name="Honan T."/>
            <person name="Horn A."/>
            <person name="Houde N."/>
            <person name="Hughes L."/>
            <person name="Hulme W."/>
            <person name="Husby E."/>
            <person name="Iliev I."/>
            <person name="Jaffe D."/>
            <person name="Jones C."/>
            <person name="Kamal M."/>
            <person name="Kamat A."/>
            <person name="Kamvysselis M."/>
            <person name="Karlsson E."/>
            <person name="Kells C."/>
            <person name="Kieu A."/>
            <person name="Kisner P."/>
            <person name="Kodira C."/>
            <person name="Kulbokas E."/>
            <person name="Labutti K."/>
            <person name="Lama D."/>
            <person name="Landers T."/>
            <person name="Leger J."/>
            <person name="Levine S."/>
            <person name="Lewis D."/>
            <person name="Lewis T."/>
            <person name="Lindblad-toh K."/>
            <person name="Liu X."/>
            <person name="Lokyitsang T."/>
            <person name="Lokyitsang Y."/>
            <person name="Lucien O."/>
            <person name="Lui A."/>
            <person name="Ma L.J."/>
            <person name="Mabbitt R."/>
            <person name="Macdonald J."/>
            <person name="Maclean C."/>
            <person name="Major J."/>
            <person name="Manning J."/>
            <person name="Marabella R."/>
            <person name="Maru K."/>
            <person name="Matthews C."/>
            <person name="Mauceli E."/>
            <person name="Mccarthy M."/>
            <person name="Mcdonough S."/>
            <person name="Mcghee T."/>
            <person name="Meldrim J."/>
            <person name="Meneus L."/>
            <person name="Mesirov J."/>
            <person name="Mihalev A."/>
            <person name="Mihova T."/>
            <person name="Mikkelsen T."/>
            <person name="Mlenga V."/>
            <person name="Moru K."/>
            <person name="Mozes J."/>
            <person name="Mulrain L."/>
            <person name="Munson G."/>
            <person name="Naylor J."/>
            <person name="Newes C."/>
            <person name="Nguyen C."/>
            <person name="Nguyen N."/>
            <person name="Nguyen T."/>
            <person name="Nicol R."/>
            <person name="Nielsen C."/>
            <person name="Nizzari M."/>
            <person name="Norbu C."/>
            <person name="Norbu N."/>
            <person name="O'donnell P."/>
            <person name="Okoawo O."/>
            <person name="O'leary S."/>
            <person name="Omotosho B."/>
            <person name="O'neill K."/>
            <person name="Osman S."/>
            <person name="Parker S."/>
            <person name="Perrin D."/>
            <person name="Phunkhang P."/>
            <person name="Piqani B."/>
            <person name="Purcell S."/>
            <person name="Rachupka T."/>
            <person name="Ramasamy U."/>
            <person name="Rameau R."/>
            <person name="Ray V."/>
            <person name="Raymond C."/>
            <person name="Retta R."/>
            <person name="Richardson S."/>
            <person name="Rise C."/>
            <person name="Rodriguez J."/>
            <person name="Rogers J."/>
            <person name="Rogov P."/>
            <person name="Rutman M."/>
            <person name="Schupbach R."/>
            <person name="Seaman C."/>
            <person name="Settipalli S."/>
            <person name="Sharpe T."/>
            <person name="Sheridan J."/>
            <person name="Sherpa N."/>
            <person name="Shi J."/>
            <person name="Smirnov S."/>
            <person name="Smith C."/>
            <person name="Sougnez C."/>
            <person name="Spencer B."/>
            <person name="Stalker J."/>
            <person name="Stange-thomann N."/>
            <person name="Stavropoulos S."/>
            <person name="Stetson K."/>
            <person name="Stone C."/>
            <person name="Stone S."/>
            <person name="Stubbs M."/>
            <person name="Talamas J."/>
            <person name="Tchuinga P."/>
            <person name="Tenzing P."/>
            <person name="Tesfaye S."/>
            <person name="Theodore J."/>
            <person name="Thoulutsang Y."/>
            <person name="Topham K."/>
            <person name="Towey S."/>
            <person name="Tsamla T."/>
            <person name="Tsomo N."/>
            <person name="Vallee D."/>
            <person name="Vassiliev H."/>
            <person name="Venkataraman V."/>
            <person name="Vinson J."/>
            <person name="Vo A."/>
            <person name="Wade C."/>
            <person name="Wang S."/>
            <person name="Wangchuk T."/>
            <person name="Wangdi T."/>
            <person name="Whittaker C."/>
            <person name="Wilkinson J."/>
            <person name="Wu Y."/>
            <person name="Wyman D."/>
            <person name="Yadav S."/>
            <person name="Yang S."/>
            <person name="Yang X."/>
            <person name="Yeager S."/>
            <person name="Yee E."/>
            <person name="Young G."/>
            <person name="Zainoun J."/>
            <person name="Zembeck L."/>
            <person name="Zimmer A."/>
            <person name="Zody M."/>
            <person name="Lander E."/>
        </authorList>
    </citation>
    <scope>NUCLEOTIDE SEQUENCE [LARGE SCALE GENOMIC DNA]</scope>
</reference>
<keyword evidence="5 7" id="KW-0067">ATP-binding</keyword>
<dbReference type="InterPro" id="IPR005248">
    <property type="entry name" value="NadD/NMNAT"/>
</dbReference>
<protein>
    <recommendedName>
        <fullName evidence="7">Nicotinamide-nucleotide adenylyltransferase</fullName>
        <ecNumber evidence="7">2.7.7.1</ecNumber>
        <ecNumber evidence="7">2.7.7.18</ecNumber>
    </recommendedName>
</protein>
<dbReference type="InParanoid" id="H2YH94"/>